<dbReference type="Proteomes" id="UP000591272">
    <property type="component" value="Unassembled WGS sequence"/>
</dbReference>
<gene>
    <name evidence="1" type="ORF">BJ999_005755</name>
</gene>
<sequence length="175" mass="18822">MNPRQYRYVGPADILEQAPPGRRGQAIVSQGDLAAWLTGQTAQDAGEPFTYVIDLGGTLRLAPQRSEHVACAGREPVLGAGEITFTAEGGAWTVGEISNQSTGYCPEPSSWTAVAAALDRAGLERPPGFTHPIVFRRCRRCRQRNIVKDDHYACAVCGGSLPATWNMDEPGSPVR</sequence>
<evidence type="ECO:0000313" key="1">
    <source>
        <dbReference type="EMBL" id="NYE15459.1"/>
    </source>
</evidence>
<dbReference type="EMBL" id="JACCBT010000001">
    <property type="protein sequence ID" value="NYE15459.1"/>
    <property type="molecule type" value="Genomic_DNA"/>
</dbReference>
<reference evidence="1 2" key="1">
    <citation type="submission" date="2020-07" db="EMBL/GenBank/DDBJ databases">
        <title>Sequencing the genomes of 1000 actinobacteria strains.</title>
        <authorList>
            <person name="Klenk H.-P."/>
        </authorList>
    </citation>
    <scope>NUCLEOTIDE SEQUENCE [LARGE SCALE GENOMIC DNA]</scope>
    <source>
        <strain evidence="1 2">DSM 43461</strain>
    </source>
</reference>
<evidence type="ECO:0000313" key="2">
    <source>
        <dbReference type="Proteomes" id="UP000591272"/>
    </source>
</evidence>
<organism evidence="1 2">
    <name type="scientific">Actinomadura citrea</name>
    <dbReference type="NCBI Taxonomy" id="46158"/>
    <lineage>
        <taxon>Bacteria</taxon>
        <taxon>Bacillati</taxon>
        <taxon>Actinomycetota</taxon>
        <taxon>Actinomycetes</taxon>
        <taxon>Streptosporangiales</taxon>
        <taxon>Thermomonosporaceae</taxon>
        <taxon>Actinomadura</taxon>
    </lineage>
</organism>
<accession>A0A7Y9KH78</accession>
<protein>
    <submittedName>
        <fullName evidence="1">Uncharacterized protein</fullName>
    </submittedName>
</protein>
<name>A0A7Y9KH78_9ACTN</name>
<dbReference type="AlphaFoldDB" id="A0A7Y9KH78"/>
<dbReference type="RefSeq" id="WP_179836147.1">
    <property type="nucleotide sequence ID" value="NZ_BMRD01000004.1"/>
</dbReference>
<keyword evidence="2" id="KW-1185">Reference proteome</keyword>
<comment type="caution">
    <text evidence="1">The sequence shown here is derived from an EMBL/GenBank/DDBJ whole genome shotgun (WGS) entry which is preliminary data.</text>
</comment>
<proteinExistence type="predicted"/>